<proteinExistence type="predicted"/>
<gene>
    <name evidence="2" type="ORF">H0A36_27035</name>
</gene>
<dbReference type="CDD" id="cd02042">
    <property type="entry name" value="ParAB_family"/>
    <property type="match status" value="1"/>
</dbReference>
<reference evidence="2 3" key="1">
    <citation type="submission" date="2020-07" db="EMBL/GenBank/DDBJ databases">
        <title>Endozoicomonas sp. nov., isolated from sediment.</title>
        <authorList>
            <person name="Gu T."/>
        </authorList>
    </citation>
    <scope>NUCLEOTIDE SEQUENCE [LARGE SCALE GENOMIC DNA]</scope>
    <source>
        <strain evidence="2 3">SM1973</strain>
    </source>
</reference>
<name>A0A853II15_9GAMM</name>
<dbReference type="AlphaFoldDB" id="A0A853II15"/>
<evidence type="ECO:0000313" key="2">
    <source>
        <dbReference type="EMBL" id="NYZ69674.1"/>
    </source>
</evidence>
<dbReference type="SUPFAM" id="SSF52540">
    <property type="entry name" value="P-loop containing nucleoside triphosphate hydrolases"/>
    <property type="match status" value="1"/>
</dbReference>
<evidence type="ECO:0000259" key="1">
    <source>
        <dbReference type="Pfam" id="PF13614"/>
    </source>
</evidence>
<protein>
    <submittedName>
        <fullName evidence="2">AAA family ATPase</fullName>
    </submittedName>
</protein>
<dbReference type="InterPro" id="IPR050678">
    <property type="entry name" value="DNA_Partitioning_ATPase"/>
</dbReference>
<dbReference type="Gene3D" id="3.40.50.300">
    <property type="entry name" value="P-loop containing nucleotide triphosphate hydrolases"/>
    <property type="match status" value="1"/>
</dbReference>
<dbReference type="PANTHER" id="PTHR13696:SF52">
    <property type="entry name" value="PARA FAMILY PROTEIN CT_582"/>
    <property type="match status" value="1"/>
</dbReference>
<comment type="caution">
    <text evidence="2">The sequence shown here is derived from an EMBL/GenBank/DDBJ whole genome shotgun (WGS) entry which is preliminary data.</text>
</comment>
<sequence>MTAIDSHYHNYITNVEKITNRGEGLLNNIQSALAKKSNNQLSDNDKEVLQITSRSLNRRFRGHEAANLVGVTTAAIYTAEKDGKLPPPKLKENAAGVRNVRAGYTLAELNHMREVFGTLPHKADDESAVTLGFLNLKGGAWKTTLALLFGQHLATLGYRVLFVDTDPQGTLSFFMGCRPDTDCDYSDTIAPYVVGDEVTINEKGFEFGSLHYAIRNTHWPNIDLIPGSLSISSIDMQLPHLISAASTIEEKQYYFQLIRNGIESVKKDYDVVIVDGTPSLNTLTMNVFSACDVAIVPCPAQMADFASTMQFFNTIGETVQFYEEGNFSIPVPDIRVLITKFATAGYADWMAKIIRQTFGDLTLHNVVKKTDEVGKKGTKMTTIYEEDLKEASNRKGIKSALDMYEKPFNEILTDVIFPFWPSKSKENIKEQSSIAKTLETEGVL</sequence>
<dbReference type="InterPro" id="IPR025669">
    <property type="entry name" value="AAA_dom"/>
</dbReference>
<dbReference type="EMBL" id="JACCKB010000120">
    <property type="protein sequence ID" value="NYZ69674.1"/>
    <property type="molecule type" value="Genomic_DNA"/>
</dbReference>
<feature type="domain" description="AAA" evidence="1">
    <location>
        <begin position="132"/>
        <end position="317"/>
    </location>
</feature>
<dbReference type="InterPro" id="IPR027417">
    <property type="entry name" value="P-loop_NTPase"/>
</dbReference>
<dbReference type="RefSeq" id="WP_180571654.1">
    <property type="nucleotide sequence ID" value="NZ_JACCKB010000120.1"/>
</dbReference>
<dbReference type="Proteomes" id="UP000569732">
    <property type="component" value="Unassembled WGS sequence"/>
</dbReference>
<dbReference type="Pfam" id="PF13614">
    <property type="entry name" value="AAA_31"/>
    <property type="match status" value="1"/>
</dbReference>
<accession>A0A853II15</accession>
<dbReference type="PANTHER" id="PTHR13696">
    <property type="entry name" value="P-LOOP CONTAINING NUCLEOSIDE TRIPHOSPHATE HYDROLASE"/>
    <property type="match status" value="1"/>
</dbReference>
<evidence type="ECO:0000313" key="3">
    <source>
        <dbReference type="Proteomes" id="UP000569732"/>
    </source>
</evidence>
<organism evidence="2 3">
    <name type="scientific">Spartinivicinus marinus</name>
    <dbReference type="NCBI Taxonomy" id="2994442"/>
    <lineage>
        <taxon>Bacteria</taxon>
        <taxon>Pseudomonadati</taxon>
        <taxon>Pseudomonadota</taxon>
        <taxon>Gammaproteobacteria</taxon>
        <taxon>Oceanospirillales</taxon>
        <taxon>Zooshikellaceae</taxon>
        <taxon>Spartinivicinus</taxon>
    </lineage>
</organism>
<keyword evidence="3" id="KW-1185">Reference proteome</keyword>